<keyword evidence="2" id="KW-1185">Reference proteome</keyword>
<evidence type="ECO:0008006" key="3">
    <source>
        <dbReference type="Google" id="ProtNLM"/>
    </source>
</evidence>
<dbReference type="HOGENOM" id="CLU_2105093_0_0_6"/>
<dbReference type="EMBL" id="CP002038">
    <property type="protein sequence ID" value="ADM99392.1"/>
    <property type="molecule type" value="Genomic_DNA"/>
</dbReference>
<evidence type="ECO:0000313" key="2">
    <source>
        <dbReference type="Proteomes" id="UP000006859"/>
    </source>
</evidence>
<protein>
    <recommendedName>
        <fullName evidence="3">Motility protein</fullName>
    </recommendedName>
</protein>
<dbReference type="InterPro" id="IPR025906">
    <property type="entry name" value="YjfB_motility"/>
</dbReference>
<accession>E0SM57</accession>
<dbReference type="Proteomes" id="UP000006859">
    <property type="component" value="Chromosome"/>
</dbReference>
<sequence>MNRKDRYRKEAGATCSQRIGVLMNIILMDVVPVGREISLSYRYSPRPRHRIIKMDVSQIASLSTGLSNMQLSSEISTSVLKKSLDNQKDTVASLIQSIPQLPANPAIGRNINTTA</sequence>
<reference evidence="1 2" key="1">
    <citation type="journal article" date="2011" name="J. Bacteriol.">
        <title>Genome sequence of the plant-pathogenic bacterium Dickeya dadantii 3937.</title>
        <authorList>
            <person name="Glasner J.D."/>
            <person name="Yang C.H."/>
            <person name="Reverchon S."/>
            <person name="Hugouvieux-Cotte-Pattat N."/>
            <person name="Condemine G."/>
            <person name="Bohin J.P."/>
            <person name="Van Gijsegem F."/>
            <person name="Yang S."/>
            <person name="Franza T."/>
            <person name="Expert D."/>
            <person name="Plunkett G. III"/>
            <person name="San Francisco M.J."/>
            <person name="Charkowski A.O."/>
            <person name="Py B."/>
            <person name="Bell K."/>
            <person name="Rauscher L."/>
            <person name="Rodriguez-Palenzuela P."/>
            <person name="Toussaint A."/>
            <person name="Holeva M.C."/>
            <person name="He S.Y."/>
            <person name="Douet V."/>
            <person name="Boccara M."/>
            <person name="Blanco C."/>
            <person name="Toth I."/>
            <person name="Anderson B.D."/>
            <person name="Biehl B.S."/>
            <person name="Mau B."/>
            <person name="Flynn S.M."/>
            <person name="Barras F."/>
            <person name="Lindeberg M."/>
            <person name="Birch P.R."/>
            <person name="Tsuyumu S."/>
            <person name="Shi X."/>
            <person name="Hibbing M."/>
            <person name="Yap M.N."/>
            <person name="Carpentier M."/>
            <person name="Dassa E."/>
            <person name="Umehara M."/>
            <person name="Kim J.F."/>
            <person name="Rusch M."/>
            <person name="Soni P."/>
            <person name="Mayhew G.F."/>
            <person name="Fouts D.E."/>
            <person name="Gill S.R."/>
            <person name="Blattner F.R."/>
            <person name="Keen N.T."/>
            <person name="Perna N.T."/>
        </authorList>
    </citation>
    <scope>NUCLEOTIDE SEQUENCE [LARGE SCALE GENOMIC DNA]</scope>
    <source>
        <strain evidence="1 2">3937</strain>
    </source>
</reference>
<organism evidence="1 2">
    <name type="scientific">Dickeya dadantii (strain 3937)</name>
    <name type="common">Erwinia chrysanthemi (strain 3937)</name>
    <dbReference type="NCBI Taxonomy" id="198628"/>
    <lineage>
        <taxon>Bacteria</taxon>
        <taxon>Pseudomonadati</taxon>
        <taxon>Pseudomonadota</taxon>
        <taxon>Gammaproteobacteria</taxon>
        <taxon>Enterobacterales</taxon>
        <taxon>Pectobacteriaceae</taxon>
        <taxon>Dickeya</taxon>
    </lineage>
</organism>
<proteinExistence type="predicted"/>
<evidence type="ECO:0000313" key="1">
    <source>
        <dbReference type="EMBL" id="ADM99392.1"/>
    </source>
</evidence>
<gene>
    <name evidence="1" type="ordered locus">Dda3937_02401</name>
</gene>
<dbReference type="KEGG" id="ddd:Dda3937_02401"/>
<dbReference type="Pfam" id="PF14070">
    <property type="entry name" value="YjfB_motility"/>
    <property type="match status" value="1"/>
</dbReference>
<dbReference type="AlphaFoldDB" id="E0SM57"/>
<name>E0SM57_DICD3</name>
<dbReference type="eggNOG" id="ENOG503379Y">
    <property type="taxonomic scope" value="Bacteria"/>
</dbReference>